<accession>A0ACC0NCH9</accession>
<comment type="caution">
    <text evidence="1">The sequence shown here is derived from an EMBL/GenBank/DDBJ whole genome shotgun (WGS) entry which is preliminary data.</text>
</comment>
<name>A0ACC0NCH9_RHOML</name>
<sequence>MQLDDTYVLCKNARETHHHLFFRCSFSSIVWHHILRTTSILGIPDTLADIVEWFVWNGKNKDFRSLILSRMLAATVYGIWRERNVRVFQNLTTQIDAVSLNIVNSIRDFLCSIRRVKKLSLKRSLGAS</sequence>
<proteinExistence type="predicted"/>
<keyword evidence="2" id="KW-1185">Reference proteome</keyword>
<dbReference type="EMBL" id="CM046393">
    <property type="protein sequence ID" value="KAI8550193.1"/>
    <property type="molecule type" value="Genomic_DNA"/>
</dbReference>
<dbReference type="Proteomes" id="UP001062846">
    <property type="component" value="Chromosome 6"/>
</dbReference>
<evidence type="ECO:0000313" key="2">
    <source>
        <dbReference type="Proteomes" id="UP001062846"/>
    </source>
</evidence>
<evidence type="ECO:0000313" key="1">
    <source>
        <dbReference type="EMBL" id="KAI8550193.1"/>
    </source>
</evidence>
<protein>
    <submittedName>
        <fullName evidence="1">Uncharacterized protein</fullName>
    </submittedName>
</protein>
<reference evidence="1" key="1">
    <citation type="submission" date="2022-02" db="EMBL/GenBank/DDBJ databases">
        <title>Plant Genome Project.</title>
        <authorList>
            <person name="Zhang R.-G."/>
        </authorList>
    </citation>
    <scope>NUCLEOTIDE SEQUENCE</scope>
    <source>
        <strain evidence="1">AT1</strain>
    </source>
</reference>
<gene>
    <name evidence="1" type="ORF">RHMOL_Rhmol06G0085900</name>
</gene>
<organism evidence="1 2">
    <name type="scientific">Rhododendron molle</name>
    <name type="common">Chinese azalea</name>
    <name type="synonym">Azalea mollis</name>
    <dbReference type="NCBI Taxonomy" id="49168"/>
    <lineage>
        <taxon>Eukaryota</taxon>
        <taxon>Viridiplantae</taxon>
        <taxon>Streptophyta</taxon>
        <taxon>Embryophyta</taxon>
        <taxon>Tracheophyta</taxon>
        <taxon>Spermatophyta</taxon>
        <taxon>Magnoliopsida</taxon>
        <taxon>eudicotyledons</taxon>
        <taxon>Gunneridae</taxon>
        <taxon>Pentapetalae</taxon>
        <taxon>asterids</taxon>
        <taxon>Ericales</taxon>
        <taxon>Ericaceae</taxon>
        <taxon>Ericoideae</taxon>
        <taxon>Rhodoreae</taxon>
        <taxon>Rhododendron</taxon>
    </lineage>
</organism>